<keyword evidence="20" id="KW-1185">Reference proteome</keyword>
<dbReference type="GO" id="GO:0046872">
    <property type="term" value="F:metal ion binding"/>
    <property type="evidence" value="ECO:0007669"/>
    <property type="project" value="UniProtKB-KW"/>
</dbReference>
<keyword evidence="11 15" id="KW-0119">Carbohydrate metabolism</keyword>
<keyword evidence="3 15" id="KW-0964">Secreted</keyword>
<feature type="signal peptide" evidence="17">
    <location>
        <begin position="1"/>
        <end position="17"/>
    </location>
</feature>
<dbReference type="GO" id="GO:0030248">
    <property type="term" value="F:cellulose binding"/>
    <property type="evidence" value="ECO:0007669"/>
    <property type="project" value="UniProtKB-UniRule"/>
</dbReference>
<keyword evidence="9" id="KW-0503">Monooxygenase</keyword>
<dbReference type="Pfam" id="PF00734">
    <property type="entry name" value="CBM_1"/>
    <property type="match status" value="1"/>
</dbReference>
<name>R7RXP2_STEHR</name>
<dbReference type="Proteomes" id="UP000053927">
    <property type="component" value="Unassembled WGS sequence"/>
</dbReference>
<keyword evidence="7" id="KW-0560">Oxidoreductase</keyword>
<evidence type="ECO:0000256" key="1">
    <source>
        <dbReference type="ARBA" id="ARBA00001973"/>
    </source>
</evidence>
<dbReference type="Pfam" id="PF03443">
    <property type="entry name" value="AA9"/>
    <property type="match status" value="1"/>
</dbReference>
<evidence type="ECO:0000256" key="7">
    <source>
        <dbReference type="ARBA" id="ARBA00023002"/>
    </source>
</evidence>
<comment type="cofactor">
    <cofactor evidence="1">
        <name>Cu(2+)</name>
        <dbReference type="ChEBI" id="CHEBI:29036"/>
    </cofactor>
</comment>
<dbReference type="OMA" id="YGSQCAR"/>
<comment type="subcellular location">
    <subcellularLocation>
        <location evidence="2 15">Secreted</location>
    </subcellularLocation>
</comment>
<dbReference type="GO" id="GO:0008810">
    <property type="term" value="F:cellulase activity"/>
    <property type="evidence" value="ECO:0007669"/>
    <property type="project" value="UniProtKB-UniRule"/>
</dbReference>
<dbReference type="GeneID" id="18794764"/>
<dbReference type="InterPro" id="IPR000254">
    <property type="entry name" value="CBD"/>
</dbReference>
<dbReference type="GO" id="GO:0004497">
    <property type="term" value="F:monooxygenase activity"/>
    <property type="evidence" value="ECO:0007669"/>
    <property type="project" value="UniProtKB-KW"/>
</dbReference>
<reference evidence="20" key="1">
    <citation type="journal article" date="2012" name="Science">
        <title>The Paleozoic origin of enzymatic lignin decomposition reconstructed from 31 fungal genomes.</title>
        <authorList>
            <person name="Floudas D."/>
            <person name="Binder M."/>
            <person name="Riley R."/>
            <person name="Barry K."/>
            <person name="Blanchette R.A."/>
            <person name="Henrissat B."/>
            <person name="Martinez A.T."/>
            <person name="Otillar R."/>
            <person name="Spatafora J.W."/>
            <person name="Yadav J.S."/>
            <person name="Aerts A."/>
            <person name="Benoit I."/>
            <person name="Boyd A."/>
            <person name="Carlson A."/>
            <person name="Copeland A."/>
            <person name="Coutinho P.M."/>
            <person name="de Vries R.P."/>
            <person name="Ferreira P."/>
            <person name="Findley K."/>
            <person name="Foster B."/>
            <person name="Gaskell J."/>
            <person name="Glotzer D."/>
            <person name="Gorecki P."/>
            <person name="Heitman J."/>
            <person name="Hesse C."/>
            <person name="Hori C."/>
            <person name="Igarashi K."/>
            <person name="Jurgens J.A."/>
            <person name="Kallen N."/>
            <person name="Kersten P."/>
            <person name="Kohler A."/>
            <person name="Kuees U."/>
            <person name="Kumar T.K.A."/>
            <person name="Kuo A."/>
            <person name="LaButti K."/>
            <person name="Larrondo L.F."/>
            <person name="Lindquist E."/>
            <person name="Ling A."/>
            <person name="Lombard V."/>
            <person name="Lucas S."/>
            <person name="Lundell T."/>
            <person name="Martin R."/>
            <person name="McLaughlin D.J."/>
            <person name="Morgenstern I."/>
            <person name="Morin E."/>
            <person name="Murat C."/>
            <person name="Nagy L.G."/>
            <person name="Nolan M."/>
            <person name="Ohm R.A."/>
            <person name="Patyshakuliyeva A."/>
            <person name="Rokas A."/>
            <person name="Ruiz-Duenas F.J."/>
            <person name="Sabat G."/>
            <person name="Salamov A."/>
            <person name="Samejima M."/>
            <person name="Schmutz J."/>
            <person name="Slot J.C."/>
            <person name="St John F."/>
            <person name="Stenlid J."/>
            <person name="Sun H."/>
            <person name="Sun S."/>
            <person name="Syed K."/>
            <person name="Tsang A."/>
            <person name="Wiebenga A."/>
            <person name="Young D."/>
            <person name="Pisabarro A."/>
            <person name="Eastwood D.C."/>
            <person name="Martin F."/>
            <person name="Cullen D."/>
            <person name="Grigoriev I.V."/>
            <person name="Hibbett D.S."/>
        </authorList>
    </citation>
    <scope>NUCLEOTIDE SEQUENCE [LARGE SCALE GENOMIC DNA]</scope>
    <source>
        <strain evidence="20">FP-91666</strain>
    </source>
</reference>
<evidence type="ECO:0000256" key="13">
    <source>
        <dbReference type="ARBA" id="ARBA00044502"/>
    </source>
</evidence>
<evidence type="ECO:0000313" key="20">
    <source>
        <dbReference type="Proteomes" id="UP000053927"/>
    </source>
</evidence>
<dbReference type="OrthoDB" id="3238762at2759"/>
<keyword evidence="5 17" id="KW-0732">Signal</keyword>
<protein>
    <recommendedName>
        <fullName evidence="15">AA9 family lytic polysaccharide monooxygenase</fullName>
        <ecNumber evidence="15">1.14.99.56</ecNumber>
    </recommendedName>
    <alternativeName>
        <fullName evidence="15">Endo-beta-1,4-glucanase</fullName>
    </alternativeName>
    <alternativeName>
        <fullName evidence="15">Glycosyl hydrolase 61 family protein</fullName>
    </alternativeName>
</protein>
<evidence type="ECO:0000256" key="15">
    <source>
        <dbReference type="RuleBase" id="RU368122"/>
    </source>
</evidence>
<feature type="compositionally biased region" description="Low complexity" evidence="16">
    <location>
        <begin position="248"/>
        <end position="310"/>
    </location>
</feature>
<keyword evidence="12 15" id="KW-0624">Polysaccharide degradation</keyword>
<evidence type="ECO:0000256" key="12">
    <source>
        <dbReference type="ARBA" id="ARBA00023326"/>
    </source>
</evidence>
<evidence type="ECO:0000256" key="17">
    <source>
        <dbReference type="SAM" id="SignalP"/>
    </source>
</evidence>
<accession>R7RXP2</accession>
<dbReference type="Gene3D" id="2.70.50.70">
    <property type="match status" value="1"/>
</dbReference>
<dbReference type="InterPro" id="IPR035971">
    <property type="entry name" value="CBD_sf"/>
</dbReference>
<evidence type="ECO:0000256" key="14">
    <source>
        <dbReference type="ARBA" id="ARBA00045077"/>
    </source>
</evidence>
<gene>
    <name evidence="19" type="ORF">STEHIDRAFT_105725</name>
</gene>
<evidence type="ECO:0000256" key="16">
    <source>
        <dbReference type="SAM" id="MobiDB-lite"/>
    </source>
</evidence>
<dbReference type="EMBL" id="JH687399">
    <property type="protein sequence ID" value="EIM80104.1"/>
    <property type="molecule type" value="Genomic_DNA"/>
</dbReference>
<keyword evidence="4" id="KW-0479">Metal-binding</keyword>
<evidence type="ECO:0000313" key="19">
    <source>
        <dbReference type="EMBL" id="EIM80104.1"/>
    </source>
</evidence>
<feature type="chain" id="PRO_5004444526" description="AA9 family lytic polysaccharide monooxygenase" evidence="17">
    <location>
        <begin position="18"/>
        <end position="346"/>
    </location>
</feature>
<keyword evidence="10 15" id="KW-1015">Disulfide bond</keyword>
<dbReference type="AlphaFoldDB" id="R7RXP2"/>
<comment type="similarity">
    <text evidence="13">Belongs to the polysaccharide monooxygenase AA9 family.</text>
</comment>
<evidence type="ECO:0000256" key="11">
    <source>
        <dbReference type="ARBA" id="ARBA00023277"/>
    </source>
</evidence>
<keyword evidence="6 15" id="KW-0136">Cellulose degradation</keyword>
<evidence type="ECO:0000256" key="5">
    <source>
        <dbReference type="ARBA" id="ARBA00022729"/>
    </source>
</evidence>
<evidence type="ECO:0000256" key="6">
    <source>
        <dbReference type="ARBA" id="ARBA00023001"/>
    </source>
</evidence>
<evidence type="ECO:0000256" key="9">
    <source>
        <dbReference type="ARBA" id="ARBA00023033"/>
    </source>
</evidence>
<dbReference type="CDD" id="cd21175">
    <property type="entry name" value="LPMO_AA9"/>
    <property type="match status" value="1"/>
</dbReference>
<dbReference type="KEGG" id="shs:STEHIDRAFT_105725"/>
<dbReference type="EC" id="1.14.99.56" evidence="15"/>
<dbReference type="PANTHER" id="PTHR33353:SF9">
    <property type="entry name" value="ENDOGLUCANASE II"/>
    <property type="match status" value="1"/>
</dbReference>
<dbReference type="SMART" id="SM00236">
    <property type="entry name" value="fCBD"/>
    <property type="match status" value="1"/>
</dbReference>
<evidence type="ECO:0000256" key="8">
    <source>
        <dbReference type="ARBA" id="ARBA00023008"/>
    </source>
</evidence>
<evidence type="ECO:0000256" key="2">
    <source>
        <dbReference type="ARBA" id="ARBA00004613"/>
    </source>
</evidence>
<dbReference type="PROSITE" id="PS51164">
    <property type="entry name" value="CBM1_2"/>
    <property type="match status" value="1"/>
</dbReference>
<comment type="function">
    <text evidence="15">Lytic polysaccharide monooxygenase (LMPO) that depolymerizes crystalline and amorphous polysaccharides via the oxidation of scissile alpha- or beta-(1-4)-glycosidic bonds, yielding C1 and/or C4 oxidation products. Catalysis by LPMOs requires the reduction of the active-site copper from Cu(II) to Cu(I) by a reducing agent and H(2)O(2) or O(2) as a cosubstrate.</text>
</comment>
<dbReference type="RefSeq" id="XP_007310720.1">
    <property type="nucleotide sequence ID" value="XM_007310658.1"/>
</dbReference>
<evidence type="ECO:0000256" key="10">
    <source>
        <dbReference type="ARBA" id="ARBA00023157"/>
    </source>
</evidence>
<feature type="domain" description="CBM1" evidence="18">
    <location>
        <begin position="309"/>
        <end position="346"/>
    </location>
</feature>
<dbReference type="PANTHER" id="PTHR33353">
    <property type="entry name" value="PUTATIVE (AFU_ORTHOLOGUE AFUA_1G12560)-RELATED"/>
    <property type="match status" value="1"/>
</dbReference>
<organism evidence="19 20">
    <name type="scientific">Stereum hirsutum (strain FP-91666)</name>
    <name type="common">White-rot fungus</name>
    <dbReference type="NCBI Taxonomy" id="721885"/>
    <lineage>
        <taxon>Eukaryota</taxon>
        <taxon>Fungi</taxon>
        <taxon>Dikarya</taxon>
        <taxon>Basidiomycota</taxon>
        <taxon>Agaricomycotina</taxon>
        <taxon>Agaricomycetes</taxon>
        <taxon>Russulales</taxon>
        <taxon>Stereaceae</taxon>
        <taxon>Stereum</taxon>
    </lineage>
</organism>
<proteinExistence type="inferred from homology"/>
<sequence length="346" mass="35188">MLLQATLLTSFAAYATAHATFQEMWVNGVDQGNYCVRLPASNNPVTSVTTDDLACNVGSSSSPNLCSVNPGDSVTVEMHQQPGDRSCANEAIGGDHYGPINVYMAQVTDATTAVGSSASWFKINEMGLPSSNPDYWATEVLNDNCGHFTVTIPSDIAPGNYLLRAEVIALHVASTVGGAQFYMSCFQLNVGGTGTVSPPTVEIPGAYGSEDPGILINIYQSLTTYDIPGPTPYGTTSPAVAATPWPTTATWDTASQPSTVPTAPVGSATASSPASSAPGSASTPAATSTATAPGSSSAPPSQTSSAAGATQTKYGQCGGTGWTGASECVAGSTCSAVSPPYYYQCV</sequence>
<comment type="domain">
    <text evidence="15">Has a modular structure: an endo-beta-1,4-glucanase catalytic module at the N-terminus, a linker rich in serines and threonines, and a C-terminal carbohydrate-binding module (CBM).</text>
</comment>
<dbReference type="eggNOG" id="ENOG502QRTW">
    <property type="taxonomic scope" value="Eukaryota"/>
</dbReference>
<evidence type="ECO:0000256" key="4">
    <source>
        <dbReference type="ARBA" id="ARBA00022723"/>
    </source>
</evidence>
<dbReference type="SUPFAM" id="SSF57180">
    <property type="entry name" value="Cellulose-binding domain"/>
    <property type="match status" value="1"/>
</dbReference>
<dbReference type="InterPro" id="IPR005103">
    <property type="entry name" value="AA9_LPMO"/>
</dbReference>
<evidence type="ECO:0000256" key="3">
    <source>
        <dbReference type="ARBA" id="ARBA00022525"/>
    </source>
</evidence>
<dbReference type="GO" id="GO:0030245">
    <property type="term" value="P:cellulose catabolic process"/>
    <property type="evidence" value="ECO:0007669"/>
    <property type="project" value="UniProtKB-UniRule"/>
</dbReference>
<comment type="catalytic activity">
    <reaction evidence="14 15">
        <text>[(1-&gt;4)-beta-D-glucosyl]n+m + reduced acceptor + O2 = 4-dehydro-beta-D-glucosyl-[(1-&gt;4)-beta-D-glucosyl]n-1 + [(1-&gt;4)-beta-D-glucosyl]m + acceptor + H2O.</text>
        <dbReference type="EC" id="1.14.99.56"/>
    </reaction>
</comment>
<feature type="region of interest" description="Disordered" evidence="16">
    <location>
        <begin position="248"/>
        <end position="312"/>
    </location>
</feature>
<dbReference type="InterPro" id="IPR049892">
    <property type="entry name" value="AA9"/>
</dbReference>
<dbReference type="GO" id="GO:0005576">
    <property type="term" value="C:extracellular region"/>
    <property type="evidence" value="ECO:0007669"/>
    <property type="project" value="UniProtKB-SubCell"/>
</dbReference>
<keyword evidence="8" id="KW-0186">Copper</keyword>
<evidence type="ECO:0000259" key="18">
    <source>
        <dbReference type="PROSITE" id="PS51164"/>
    </source>
</evidence>